<sequence>TKVVVSLQQHSKKSGTSHQSGVAERERKARIGMTTPLRHHDLLGDDNDDWELGTDS</sequence>
<comment type="caution">
    <text evidence="2">The sequence shown here is derived from an EMBL/GenBank/DDBJ whole genome shotgun (WGS) entry which is preliminary data.</text>
</comment>
<protein>
    <submittedName>
        <fullName evidence="2">Uncharacterized protein</fullName>
    </submittedName>
</protein>
<name>A0A8S0SFK8_OLEEU</name>
<gene>
    <name evidence="2" type="ORF">OLEA9_A075912</name>
</gene>
<evidence type="ECO:0000313" key="2">
    <source>
        <dbReference type="EMBL" id="CAA2990245.1"/>
    </source>
</evidence>
<evidence type="ECO:0000256" key="1">
    <source>
        <dbReference type="SAM" id="MobiDB-lite"/>
    </source>
</evidence>
<feature type="region of interest" description="Disordered" evidence="1">
    <location>
        <begin position="1"/>
        <end position="56"/>
    </location>
</feature>
<organism evidence="2 3">
    <name type="scientific">Olea europaea subsp. europaea</name>
    <dbReference type="NCBI Taxonomy" id="158383"/>
    <lineage>
        <taxon>Eukaryota</taxon>
        <taxon>Viridiplantae</taxon>
        <taxon>Streptophyta</taxon>
        <taxon>Embryophyta</taxon>
        <taxon>Tracheophyta</taxon>
        <taxon>Spermatophyta</taxon>
        <taxon>Magnoliopsida</taxon>
        <taxon>eudicotyledons</taxon>
        <taxon>Gunneridae</taxon>
        <taxon>Pentapetalae</taxon>
        <taxon>asterids</taxon>
        <taxon>lamiids</taxon>
        <taxon>Lamiales</taxon>
        <taxon>Oleaceae</taxon>
        <taxon>Oleeae</taxon>
        <taxon>Olea</taxon>
    </lineage>
</organism>
<feature type="non-terminal residue" evidence="2">
    <location>
        <position position="1"/>
    </location>
</feature>
<feature type="compositionally biased region" description="Acidic residues" evidence="1">
    <location>
        <begin position="44"/>
        <end position="56"/>
    </location>
</feature>
<dbReference type="AlphaFoldDB" id="A0A8S0SFK8"/>
<reference evidence="2 3" key="1">
    <citation type="submission" date="2019-12" db="EMBL/GenBank/DDBJ databases">
        <authorList>
            <person name="Alioto T."/>
            <person name="Alioto T."/>
            <person name="Gomez Garrido J."/>
        </authorList>
    </citation>
    <scope>NUCLEOTIDE SEQUENCE [LARGE SCALE GENOMIC DNA]</scope>
</reference>
<dbReference type="Proteomes" id="UP000594638">
    <property type="component" value="Unassembled WGS sequence"/>
</dbReference>
<evidence type="ECO:0000313" key="3">
    <source>
        <dbReference type="Proteomes" id="UP000594638"/>
    </source>
</evidence>
<dbReference type="Gramene" id="OE9A075912T1">
    <property type="protein sequence ID" value="OE9A075912C1"/>
    <property type="gene ID" value="OE9A075912"/>
</dbReference>
<dbReference type="EMBL" id="CACTIH010004229">
    <property type="protein sequence ID" value="CAA2990245.1"/>
    <property type="molecule type" value="Genomic_DNA"/>
</dbReference>
<proteinExistence type="predicted"/>
<keyword evidence="3" id="KW-1185">Reference proteome</keyword>
<accession>A0A8S0SFK8</accession>